<evidence type="ECO:0000313" key="2">
    <source>
        <dbReference type="Proteomes" id="UP000232133"/>
    </source>
</evidence>
<protein>
    <submittedName>
        <fullName evidence="1">Uncharacterized protein</fullName>
    </submittedName>
</protein>
<dbReference type="Proteomes" id="UP000232133">
    <property type="component" value="Chromosome"/>
</dbReference>
<proteinExistence type="predicted"/>
<dbReference type="GeneID" id="35118577"/>
<gene>
    <name evidence="1" type="ORF">BK798_04325</name>
</gene>
<name>A0A2H4U6F6_METSM</name>
<dbReference type="AlphaFoldDB" id="A0A2H4U6F6"/>
<sequence>MKREIDFEILAEKINDSDLYEFVAFSNDVPVRAVNRDLDSIKEALNSHDKIFLEIGFYGYDDEYCDEPYFMFDADESIDDLKDDYYDKYKFMVGGYGIYLDKDLNVEYGYYTTEAPACGHGAGYTEFYDFKDVRDDDIIKEKIYSLLDSSCIWK</sequence>
<accession>A0A2H4U6F6</accession>
<dbReference type="RefSeq" id="WP_100815457.1">
    <property type="nucleotide sequence ID" value="NZ_CP017803.1"/>
</dbReference>
<dbReference type="EMBL" id="CP017803">
    <property type="protein sequence ID" value="ATZ59698.1"/>
    <property type="molecule type" value="Genomic_DNA"/>
</dbReference>
<reference evidence="1 2" key="1">
    <citation type="submission" date="2016-10" db="EMBL/GenBank/DDBJ databases">
        <authorList>
            <person name="Varghese N."/>
        </authorList>
    </citation>
    <scope>NUCLEOTIDE SEQUENCE [LARGE SCALE GENOMIC DNA]</scope>
    <source>
        <strain evidence="1 2">KB11</strain>
    </source>
</reference>
<evidence type="ECO:0000313" key="1">
    <source>
        <dbReference type="EMBL" id="ATZ59698.1"/>
    </source>
</evidence>
<organism evidence="1 2">
    <name type="scientific">Methanobrevibacter smithii</name>
    <dbReference type="NCBI Taxonomy" id="2173"/>
    <lineage>
        <taxon>Archaea</taxon>
        <taxon>Methanobacteriati</taxon>
        <taxon>Methanobacteriota</taxon>
        <taxon>Methanomada group</taxon>
        <taxon>Methanobacteria</taxon>
        <taxon>Methanobacteriales</taxon>
        <taxon>Methanobacteriaceae</taxon>
        <taxon>Methanobrevibacter</taxon>
    </lineage>
</organism>